<accession>A0AAD9DEZ1</accession>
<protein>
    <submittedName>
        <fullName evidence="2">Uncharacterized protein</fullName>
    </submittedName>
</protein>
<evidence type="ECO:0000256" key="1">
    <source>
        <dbReference type="SAM" id="MobiDB-lite"/>
    </source>
</evidence>
<sequence length="420" mass="46560">MLQAQSVESRRHVVDDIDLFRMQSDEDGDQSQQVTTVTAHSKESHQYSLNYEYRSRDEVANAILKLRGKDKQAEYVRAQAQHAKLQLNPRRDEKIRKEARKPAVIADAVTQSHSLRSGTVVSEQAKHSQNDMSVARSFVSMSLDPRREVKISEEAREPAVIADAVTQSHSSRSGTVSGQEYSTKPSQNNMSSATRSFVSMSLASRAATSVEPREQVVSRDAPRRSMQIEPKTQPTDTVTGSKKAKKTDGILKSLFRCGMCATETELPDFSAVPDFAAVNEVKDYSAEGIANHVQELKIETSSHFLSPPPPRSSYIHVAPCDVVQHSESIGGCSTITHSVAGKIVVRYDAEDVPDNAATTKHSNLSACTSSLMDKDNEICDDMDEQMFLHMGRCLKQIMRAWAWGLKEPLLVQVKVPRCLL</sequence>
<gene>
    <name evidence="2" type="ORF">QTG54_004053</name>
</gene>
<comment type="caution">
    <text evidence="2">The sequence shown here is derived from an EMBL/GenBank/DDBJ whole genome shotgun (WGS) entry which is preliminary data.</text>
</comment>
<proteinExistence type="predicted"/>
<reference evidence="2" key="1">
    <citation type="submission" date="2023-06" db="EMBL/GenBank/DDBJ databases">
        <title>Survivors Of The Sea: Transcriptome response of Skeletonema marinoi to long-term dormancy.</title>
        <authorList>
            <person name="Pinder M.I.M."/>
            <person name="Kourtchenko O."/>
            <person name="Robertson E.K."/>
            <person name="Larsson T."/>
            <person name="Maumus F."/>
            <person name="Osuna-Cruz C.M."/>
            <person name="Vancaester E."/>
            <person name="Stenow R."/>
            <person name="Vandepoele K."/>
            <person name="Ploug H."/>
            <person name="Bruchert V."/>
            <person name="Godhe A."/>
            <person name="Topel M."/>
        </authorList>
    </citation>
    <scope>NUCLEOTIDE SEQUENCE</scope>
    <source>
        <strain evidence="2">R05AC</strain>
    </source>
</reference>
<feature type="compositionally biased region" description="Basic and acidic residues" evidence="1">
    <location>
        <begin position="211"/>
        <end position="223"/>
    </location>
</feature>
<dbReference type="EMBL" id="JATAAI010000006">
    <property type="protein sequence ID" value="KAK1744762.1"/>
    <property type="molecule type" value="Genomic_DNA"/>
</dbReference>
<keyword evidence="3" id="KW-1185">Reference proteome</keyword>
<dbReference type="Proteomes" id="UP001224775">
    <property type="component" value="Unassembled WGS sequence"/>
</dbReference>
<feature type="compositionally biased region" description="Polar residues" evidence="1">
    <location>
        <begin position="230"/>
        <end position="240"/>
    </location>
</feature>
<dbReference type="AlphaFoldDB" id="A0AAD9DEZ1"/>
<feature type="region of interest" description="Disordered" evidence="1">
    <location>
        <begin position="160"/>
        <end position="244"/>
    </location>
</feature>
<evidence type="ECO:0000313" key="3">
    <source>
        <dbReference type="Proteomes" id="UP001224775"/>
    </source>
</evidence>
<name>A0AAD9DEZ1_9STRA</name>
<evidence type="ECO:0000313" key="2">
    <source>
        <dbReference type="EMBL" id="KAK1744762.1"/>
    </source>
</evidence>
<organism evidence="2 3">
    <name type="scientific">Skeletonema marinoi</name>
    <dbReference type="NCBI Taxonomy" id="267567"/>
    <lineage>
        <taxon>Eukaryota</taxon>
        <taxon>Sar</taxon>
        <taxon>Stramenopiles</taxon>
        <taxon>Ochrophyta</taxon>
        <taxon>Bacillariophyta</taxon>
        <taxon>Coscinodiscophyceae</taxon>
        <taxon>Thalassiosirophycidae</taxon>
        <taxon>Thalassiosirales</taxon>
        <taxon>Skeletonemataceae</taxon>
        <taxon>Skeletonema</taxon>
        <taxon>Skeletonema marinoi-dohrnii complex</taxon>
    </lineage>
</organism>
<feature type="compositionally biased region" description="Polar residues" evidence="1">
    <location>
        <begin position="165"/>
        <end position="202"/>
    </location>
</feature>